<comment type="caution">
    <text evidence="3">The sequence shown here is derived from an EMBL/GenBank/DDBJ whole genome shotgun (WGS) entry which is preliminary data.</text>
</comment>
<dbReference type="EC" id="2.3.-.-" evidence="3"/>
<name>A0ABV1ANK3_9FIRM</name>
<feature type="transmembrane region" description="Helical" evidence="1">
    <location>
        <begin position="327"/>
        <end position="348"/>
    </location>
</feature>
<feature type="transmembrane region" description="Helical" evidence="1">
    <location>
        <begin position="296"/>
        <end position="315"/>
    </location>
</feature>
<sequence length="364" mass="42386">MNTEKRYYNIEFLRFAFAICIVYFHLLHSFMMDYTGNADLYIRLAEQSKYAKYIVECFFIISGYFLYHTIQRHPEMTTQGFIMRRIIRLWPVLACSIMISAVFFGKSIYASFVDLLFLQSSGLATDWQGLNWYVSAFFVVEIFYFVLYKCFRNSAKMKLLICMLIYFGYEININAMDGGFGRKMFHGIINLGMARAVAGIGLGYLFAIEWANFTATWKKQKQVQERTGGIEVWLIRVLEILTLSMLLIDFFCSSKAYDNQFIVIILFPVFFACLLTRRGVFSKLTDHKMIGLPGRYAYSIYVMQEAVFAVLKRTLWKNTVFLHDYPVPALTVSILVTIMAGIVTYHLVERPATKVLKKRLQVYI</sequence>
<feature type="domain" description="Acyltransferase 3" evidence="2">
    <location>
        <begin position="8"/>
        <end position="343"/>
    </location>
</feature>
<feature type="transmembrane region" description="Helical" evidence="1">
    <location>
        <begin position="12"/>
        <end position="30"/>
    </location>
</feature>
<keyword evidence="3" id="KW-0012">Acyltransferase</keyword>
<dbReference type="Pfam" id="PF01757">
    <property type="entry name" value="Acyl_transf_3"/>
    <property type="match status" value="1"/>
</dbReference>
<evidence type="ECO:0000256" key="1">
    <source>
        <dbReference type="SAM" id="Phobius"/>
    </source>
</evidence>
<feature type="transmembrane region" description="Helical" evidence="1">
    <location>
        <begin position="257"/>
        <end position="275"/>
    </location>
</feature>
<keyword evidence="1" id="KW-0472">Membrane</keyword>
<evidence type="ECO:0000259" key="2">
    <source>
        <dbReference type="Pfam" id="PF01757"/>
    </source>
</evidence>
<dbReference type="GO" id="GO:0016746">
    <property type="term" value="F:acyltransferase activity"/>
    <property type="evidence" value="ECO:0007669"/>
    <property type="project" value="UniProtKB-KW"/>
</dbReference>
<dbReference type="Proteomes" id="UP001446032">
    <property type="component" value="Unassembled WGS sequence"/>
</dbReference>
<dbReference type="PANTHER" id="PTHR23028">
    <property type="entry name" value="ACETYLTRANSFERASE"/>
    <property type="match status" value="1"/>
</dbReference>
<keyword evidence="4" id="KW-1185">Reference proteome</keyword>
<reference evidence="3 4" key="1">
    <citation type="submission" date="2024-03" db="EMBL/GenBank/DDBJ databases">
        <title>Human intestinal bacterial collection.</title>
        <authorList>
            <person name="Pauvert C."/>
            <person name="Hitch T.C.A."/>
            <person name="Clavel T."/>
        </authorList>
    </citation>
    <scope>NUCLEOTIDE SEQUENCE [LARGE SCALE GENOMIC DNA]</scope>
    <source>
        <strain evidence="3 4">CLA-AA-H95</strain>
    </source>
</reference>
<feature type="transmembrane region" description="Helical" evidence="1">
    <location>
        <begin position="88"/>
        <end position="110"/>
    </location>
</feature>
<gene>
    <name evidence="3" type="ORF">WMO75_13270</name>
</gene>
<dbReference type="PANTHER" id="PTHR23028:SF53">
    <property type="entry name" value="ACYL_TRANSF_3 DOMAIN-CONTAINING PROTEIN"/>
    <property type="match status" value="1"/>
</dbReference>
<protein>
    <submittedName>
        <fullName evidence="3">Acyltransferase</fullName>
        <ecNumber evidence="3">2.3.-.-</ecNumber>
    </submittedName>
</protein>
<keyword evidence="1" id="KW-1133">Transmembrane helix</keyword>
<keyword evidence="3" id="KW-0808">Transferase</keyword>
<evidence type="ECO:0000313" key="3">
    <source>
        <dbReference type="EMBL" id="MEQ2359280.1"/>
    </source>
</evidence>
<feature type="transmembrane region" description="Helical" evidence="1">
    <location>
        <begin position="50"/>
        <end position="67"/>
    </location>
</feature>
<evidence type="ECO:0000313" key="4">
    <source>
        <dbReference type="Proteomes" id="UP001446032"/>
    </source>
</evidence>
<dbReference type="RefSeq" id="WP_296055481.1">
    <property type="nucleotide sequence ID" value="NZ_JBBMEI010000046.1"/>
</dbReference>
<proteinExistence type="predicted"/>
<accession>A0ABV1ANK3</accession>
<feature type="transmembrane region" description="Helical" evidence="1">
    <location>
        <begin position="188"/>
        <end position="211"/>
    </location>
</feature>
<organism evidence="3 4">
    <name type="scientific">Blautia intestinihominis</name>
    <dbReference type="NCBI Taxonomy" id="3133152"/>
    <lineage>
        <taxon>Bacteria</taxon>
        <taxon>Bacillati</taxon>
        <taxon>Bacillota</taxon>
        <taxon>Clostridia</taxon>
        <taxon>Lachnospirales</taxon>
        <taxon>Lachnospiraceae</taxon>
        <taxon>Blautia</taxon>
    </lineage>
</organism>
<dbReference type="InterPro" id="IPR002656">
    <property type="entry name" value="Acyl_transf_3_dom"/>
</dbReference>
<keyword evidence="1" id="KW-0812">Transmembrane</keyword>
<feature type="transmembrane region" description="Helical" evidence="1">
    <location>
        <begin position="130"/>
        <end position="147"/>
    </location>
</feature>
<feature type="transmembrane region" description="Helical" evidence="1">
    <location>
        <begin position="159"/>
        <end position="176"/>
    </location>
</feature>
<dbReference type="EMBL" id="JBBMEI010000046">
    <property type="protein sequence ID" value="MEQ2359280.1"/>
    <property type="molecule type" value="Genomic_DNA"/>
</dbReference>
<feature type="transmembrane region" description="Helical" evidence="1">
    <location>
        <begin position="232"/>
        <end position="251"/>
    </location>
</feature>
<dbReference type="InterPro" id="IPR050879">
    <property type="entry name" value="Acyltransferase_3"/>
</dbReference>